<organism evidence="1 2">
    <name type="scientific">Micavibrio aeruginosavorus</name>
    <dbReference type="NCBI Taxonomy" id="349221"/>
    <lineage>
        <taxon>Bacteria</taxon>
        <taxon>Pseudomonadati</taxon>
        <taxon>Bdellovibrionota</taxon>
        <taxon>Bdellovibrionia</taxon>
        <taxon>Bdellovibrionales</taxon>
        <taxon>Pseudobdellovibrionaceae</taxon>
        <taxon>Micavibrio</taxon>
    </lineage>
</organism>
<reference evidence="1 2" key="1">
    <citation type="submission" date="2017-08" db="EMBL/GenBank/DDBJ databases">
        <title>Infants hospitalized years apart are colonized by the same room-sourced microbial strains.</title>
        <authorList>
            <person name="Brooks B."/>
            <person name="Olm M.R."/>
            <person name="Firek B.A."/>
            <person name="Baker R."/>
            <person name="Thomas B.C."/>
            <person name="Morowitz M.J."/>
            <person name="Banfield J.F."/>
        </authorList>
    </citation>
    <scope>NUCLEOTIDE SEQUENCE [LARGE SCALE GENOMIC DNA]</scope>
    <source>
        <strain evidence="1">S2_005_002_R2_29</strain>
    </source>
</reference>
<dbReference type="EMBL" id="QFQB01000057">
    <property type="protein sequence ID" value="PZQ45235.1"/>
    <property type="molecule type" value="Genomic_DNA"/>
</dbReference>
<evidence type="ECO:0008006" key="3">
    <source>
        <dbReference type="Google" id="ProtNLM"/>
    </source>
</evidence>
<comment type="caution">
    <text evidence="1">The sequence shown here is derived from an EMBL/GenBank/DDBJ whole genome shotgun (WGS) entry which is preliminary data.</text>
</comment>
<gene>
    <name evidence="1" type="ORF">DI551_07965</name>
</gene>
<evidence type="ECO:0000313" key="1">
    <source>
        <dbReference type="EMBL" id="PZQ45235.1"/>
    </source>
</evidence>
<sequence>MSRKKRIHVSDHALVRWLERVHGIDVDALRAKMLTSAQIRHIENGASVIKSKGHQYVVENNTIVTVI</sequence>
<protein>
    <recommendedName>
        <fullName evidence="3">DUF4258 domain-containing protein</fullName>
    </recommendedName>
</protein>
<dbReference type="Proteomes" id="UP000249417">
    <property type="component" value="Unassembled WGS sequence"/>
</dbReference>
<dbReference type="AlphaFoldDB" id="A0A2W5N350"/>
<proteinExistence type="predicted"/>
<evidence type="ECO:0000313" key="2">
    <source>
        <dbReference type="Proteomes" id="UP000249417"/>
    </source>
</evidence>
<accession>A0A2W5N350</accession>
<name>A0A2W5N350_9BACT</name>